<sequence length="154" mass="17583">MSKYTVKPPKVGEVLESADWYRGDNERRESAIAIRIDLANTEKQFGLILGPITWQDMDIGDERMPDPPGPEYRLLRGEAKVACYRPVLRTSYFVDELDMVDLARLRIITRRAHHSACPRERELTDAQCDAMINEYGPRHAENAIRGAVDARVVN</sequence>
<comment type="caution">
    <text evidence="1">The sequence shown here is derived from an EMBL/GenBank/DDBJ whole genome shotgun (WGS) entry which is preliminary data.</text>
</comment>
<organism evidence="1">
    <name type="scientific">marine sediment metagenome</name>
    <dbReference type="NCBI Taxonomy" id="412755"/>
    <lineage>
        <taxon>unclassified sequences</taxon>
        <taxon>metagenomes</taxon>
        <taxon>ecological metagenomes</taxon>
    </lineage>
</organism>
<name>A0A0F9MGB0_9ZZZZ</name>
<accession>A0A0F9MGB0</accession>
<reference evidence="1" key="1">
    <citation type="journal article" date="2015" name="Nature">
        <title>Complex archaea that bridge the gap between prokaryotes and eukaryotes.</title>
        <authorList>
            <person name="Spang A."/>
            <person name="Saw J.H."/>
            <person name="Jorgensen S.L."/>
            <person name="Zaremba-Niedzwiedzka K."/>
            <person name="Martijn J."/>
            <person name="Lind A.E."/>
            <person name="van Eijk R."/>
            <person name="Schleper C."/>
            <person name="Guy L."/>
            <person name="Ettema T.J."/>
        </authorList>
    </citation>
    <scope>NUCLEOTIDE SEQUENCE</scope>
</reference>
<dbReference type="AlphaFoldDB" id="A0A0F9MGB0"/>
<gene>
    <name evidence="1" type="ORF">LCGC14_1092500</name>
</gene>
<dbReference type="EMBL" id="LAZR01004863">
    <property type="protein sequence ID" value="KKN04934.1"/>
    <property type="molecule type" value="Genomic_DNA"/>
</dbReference>
<protein>
    <submittedName>
        <fullName evidence="1">Uncharacterized protein</fullName>
    </submittedName>
</protein>
<proteinExistence type="predicted"/>
<evidence type="ECO:0000313" key="1">
    <source>
        <dbReference type="EMBL" id="KKN04934.1"/>
    </source>
</evidence>